<keyword evidence="4" id="KW-1185">Reference proteome</keyword>
<sequence>MRPWIKVLSLLVPLVLLGLIVTAGIATDRIKNLGIPISIVTATATTLLPVITAGSLLSTQKLASGFNGSLANAKLSISWTTIVVFMLLIIYDTIIATLALNHMTPPSNLTCHLEQQWGRLFSSKNAEIIRRIQDRHQCCGLHSVVDKAWPFADGSHPVTACRDAFNRQNSCFGEWRRDEQITAGLLLLVAGVMFLIKLIMIFVYRTRNPFLSHSWQAHGSSNGTDDDGLEANEEEVRERNIRGRIEGSYHD</sequence>
<evidence type="ECO:0000313" key="4">
    <source>
        <dbReference type="Proteomes" id="UP001590951"/>
    </source>
</evidence>
<proteinExistence type="predicted"/>
<feature type="compositionally biased region" description="Basic and acidic residues" evidence="1">
    <location>
        <begin position="234"/>
        <end position="251"/>
    </location>
</feature>
<feature type="transmembrane region" description="Helical" evidence="2">
    <location>
        <begin position="77"/>
        <end position="100"/>
    </location>
</feature>
<feature type="transmembrane region" description="Helical" evidence="2">
    <location>
        <begin position="183"/>
        <end position="204"/>
    </location>
</feature>
<keyword evidence="2" id="KW-1133">Transmembrane helix</keyword>
<gene>
    <name evidence="3" type="ORF">ABVK25_002441</name>
</gene>
<reference evidence="3 4" key="1">
    <citation type="submission" date="2024-09" db="EMBL/GenBank/DDBJ databases">
        <title>Rethinking Asexuality: The Enigmatic Case of Functional Sexual Genes in Lepraria (Stereocaulaceae).</title>
        <authorList>
            <person name="Doellman M."/>
            <person name="Sun Y."/>
            <person name="Barcenas-Pena A."/>
            <person name="Lumbsch H.T."/>
            <person name="Grewe F."/>
        </authorList>
    </citation>
    <scope>NUCLEOTIDE SEQUENCE [LARGE SCALE GENOMIC DNA]</scope>
    <source>
        <strain evidence="3 4">Grewe 0041</strain>
    </source>
</reference>
<keyword evidence="2" id="KW-0812">Transmembrane</keyword>
<feature type="transmembrane region" description="Helical" evidence="2">
    <location>
        <begin position="33"/>
        <end position="57"/>
    </location>
</feature>
<evidence type="ECO:0000256" key="2">
    <source>
        <dbReference type="SAM" id="Phobius"/>
    </source>
</evidence>
<dbReference type="Proteomes" id="UP001590951">
    <property type="component" value="Unassembled WGS sequence"/>
</dbReference>
<accession>A0ABR4BHU4</accession>
<name>A0ABR4BHU4_9LECA</name>
<feature type="compositionally biased region" description="Acidic residues" evidence="1">
    <location>
        <begin position="224"/>
        <end position="233"/>
    </location>
</feature>
<evidence type="ECO:0008006" key="5">
    <source>
        <dbReference type="Google" id="ProtNLM"/>
    </source>
</evidence>
<keyword evidence="2" id="KW-0472">Membrane</keyword>
<protein>
    <recommendedName>
        <fullName evidence="5">Tetraspanin</fullName>
    </recommendedName>
</protein>
<organism evidence="3 4">
    <name type="scientific">Lepraria finkii</name>
    <dbReference type="NCBI Taxonomy" id="1340010"/>
    <lineage>
        <taxon>Eukaryota</taxon>
        <taxon>Fungi</taxon>
        <taxon>Dikarya</taxon>
        <taxon>Ascomycota</taxon>
        <taxon>Pezizomycotina</taxon>
        <taxon>Lecanoromycetes</taxon>
        <taxon>OSLEUM clade</taxon>
        <taxon>Lecanoromycetidae</taxon>
        <taxon>Lecanorales</taxon>
        <taxon>Lecanorineae</taxon>
        <taxon>Stereocaulaceae</taxon>
        <taxon>Lepraria</taxon>
    </lineage>
</organism>
<evidence type="ECO:0000256" key="1">
    <source>
        <dbReference type="SAM" id="MobiDB-lite"/>
    </source>
</evidence>
<comment type="caution">
    <text evidence="3">The sequence shown here is derived from an EMBL/GenBank/DDBJ whole genome shotgun (WGS) entry which is preliminary data.</text>
</comment>
<dbReference type="EMBL" id="JBHFEH010000005">
    <property type="protein sequence ID" value="KAL2057388.1"/>
    <property type="molecule type" value="Genomic_DNA"/>
</dbReference>
<evidence type="ECO:0000313" key="3">
    <source>
        <dbReference type="EMBL" id="KAL2057388.1"/>
    </source>
</evidence>
<feature type="region of interest" description="Disordered" evidence="1">
    <location>
        <begin position="217"/>
        <end position="251"/>
    </location>
</feature>